<name>A0A1T3M9H3_9FLAO</name>
<sequence length="87" mass="10489">MCKQIMADSNPPLFVIKDYCFKIYLVIIFKSSGQFYKKAYKNNSKDWISFFVSHFINHSLKTRYYIKKRICMIQVVPKLHQMYGHLI</sequence>
<accession>A0A1T3M9H3</accession>
<dbReference type="EMBL" id="MAHX01000021">
    <property type="protein sequence ID" value="OPC61119.1"/>
    <property type="molecule type" value="Genomic_DNA"/>
</dbReference>
<proteinExistence type="predicted"/>
<keyword evidence="2" id="KW-1185">Reference proteome</keyword>
<dbReference type="Proteomes" id="UP000190813">
    <property type="component" value="Unassembled WGS sequence"/>
</dbReference>
<evidence type="ECO:0000313" key="1">
    <source>
        <dbReference type="EMBL" id="OPC61119.1"/>
    </source>
</evidence>
<protein>
    <submittedName>
        <fullName evidence="1">Uncharacterized protein</fullName>
    </submittedName>
</protein>
<comment type="caution">
    <text evidence="1">The sequence shown here is derived from an EMBL/GenBank/DDBJ whole genome shotgun (WGS) entry which is preliminary data.</text>
</comment>
<dbReference type="AlphaFoldDB" id="A0A1T3M9H3"/>
<reference evidence="1 2" key="1">
    <citation type="submission" date="2016-06" db="EMBL/GenBank/DDBJ databases">
        <title>Revisiting the taxonomy of the Elizabethkingia Genus based on Whole-Genome Sequencing, Optical Mapping, and MALDI-TOF.</title>
        <authorList>
            <person name="Nicholson A.C."/>
        </authorList>
    </citation>
    <scope>NUCLEOTIDE SEQUENCE [LARGE SCALE GENOMIC DNA]</scope>
    <source>
        <strain evidence="1 2">G4070</strain>
    </source>
</reference>
<gene>
    <name evidence="1" type="ORF">BAZ10_11685</name>
</gene>
<organism evidence="1 2">
    <name type="scientific">Elizabethkingia occulta</name>
    <dbReference type="NCBI Taxonomy" id="1867263"/>
    <lineage>
        <taxon>Bacteria</taxon>
        <taxon>Pseudomonadati</taxon>
        <taxon>Bacteroidota</taxon>
        <taxon>Flavobacteriia</taxon>
        <taxon>Flavobacteriales</taxon>
        <taxon>Weeksellaceae</taxon>
        <taxon>Elizabethkingia</taxon>
    </lineage>
</organism>
<evidence type="ECO:0000313" key="2">
    <source>
        <dbReference type="Proteomes" id="UP000190813"/>
    </source>
</evidence>